<dbReference type="PROSITE" id="PS50090">
    <property type="entry name" value="MYB_LIKE"/>
    <property type="match status" value="2"/>
</dbReference>
<reference evidence="8 9" key="1">
    <citation type="submission" date="2024-04" db="EMBL/GenBank/DDBJ databases">
        <title>Tritrichomonas musculus Genome.</title>
        <authorList>
            <person name="Alves-Ferreira E."/>
            <person name="Grigg M."/>
            <person name="Lorenzi H."/>
            <person name="Galac M."/>
        </authorList>
    </citation>
    <scope>NUCLEOTIDE SEQUENCE [LARGE SCALE GENOMIC DNA]</scope>
    <source>
        <strain evidence="8 9">EAF2021</strain>
    </source>
</reference>
<evidence type="ECO:0000259" key="7">
    <source>
        <dbReference type="PROSITE" id="PS51294"/>
    </source>
</evidence>
<dbReference type="Proteomes" id="UP001470230">
    <property type="component" value="Unassembled WGS sequence"/>
</dbReference>
<dbReference type="InterPro" id="IPR001005">
    <property type="entry name" value="SANT/Myb"/>
</dbReference>
<evidence type="ECO:0000256" key="4">
    <source>
        <dbReference type="ARBA" id="ARBA00023242"/>
    </source>
</evidence>
<protein>
    <recommendedName>
        <fullName evidence="10">Myb-like DNA-binding domain containing protein</fullName>
    </recommendedName>
</protein>
<evidence type="ECO:0000313" key="9">
    <source>
        <dbReference type="Proteomes" id="UP001470230"/>
    </source>
</evidence>
<evidence type="ECO:0000256" key="1">
    <source>
        <dbReference type="ARBA" id="ARBA00023015"/>
    </source>
</evidence>
<feature type="domain" description="HTH myb-type" evidence="7">
    <location>
        <begin position="6"/>
        <end position="62"/>
    </location>
</feature>
<dbReference type="InterPro" id="IPR017930">
    <property type="entry name" value="Myb_dom"/>
</dbReference>
<gene>
    <name evidence="8" type="ORF">M9Y10_015066</name>
</gene>
<dbReference type="SUPFAM" id="SSF46689">
    <property type="entry name" value="Homeodomain-like"/>
    <property type="match status" value="1"/>
</dbReference>
<sequence>MNMSNRSQRVRVPFSKEEDERLTQLIRVLGENNWEAVSNSMQNGRTPRQCRDRWVNWINVSFVKETWSPAEDTRLIQKVQEIGQHWKALEPFFPGRVSYTLRNRYAKLQKSKSQSISRKGDEDSSTQNSPPALPNSEKDEEQNDECNLIYQGTDNCINTQEVSVSTQCGLKNDTCPSTKIACSSPNDKCQLSNLKNEYSVDACSLEKTCTQTKDNVCKSSKSACTSSKQGNCCAKKNVGVFDNINDEEQGFDWSEGSWCRCTCMSNIP</sequence>
<keyword evidence="4" id="KW-0539">Nucleus</keyword>
<evidence type="ECO:0000256" key="3">
    <source>
        <dbReference type="ARBA" id="ARBA00023163"/>
    </source>
</evidence>
<keyword evidence="2" id="KW-0238">DNA-binding</keyword>
<dbReference type="Gene3D" id="1.10.10.60">
    <property type="entry name" value="Homeodomain-like"/>
    <property type="match status" value="2"/>
</dbReference>
<dbReference type="InterPro" id="IPR051575">
    <property type="entry name" value="Myb-like_DNA-bd"/>
</dbReference>
<organism evidence="8 9">
    <name type="scientific">Tritrichomonas musculus</name>
    <dbReference type="NCBI Taxonomy" id="1915356"/>
    <lineage>
        <taxon>Eukaryota</taxon>
        <taxon>Metamonada</taxon>
        <taxon>Parabasalia</taxon>
        <taxon>Tritrichomonadida</taxon>
        <taxon>Tritrichomonadidae</taxon>
        <taxon>Tritrichomonas</taxon>
    </lineage>
</organism>
<dbReference type="Pfam" id="PF00249">
    <property type="entry name" value="Myb_DNA-binding"/>
    <property type="match status" value="1"/>
</dbReference>
<keyword evidence="9" id="KW-1185">Reference proteome</keyword>
<keyword evidence="3" id="KW-0804">Transcription</keyword>
<feature type="domain" description="HTH myb-type" evidence="7">
    <location>
        <begin position="63"/>
        <end position="113"/>
    </location>
</feature>
<dbReference type="CDD" id="cd00167">
    <property type="entry name" value="SANT"/>
    <property type="match status" value="1"/>
</dbReference>
<dbReference type="InterPro" id="IPR009057">
    <property type="entry name" value="Homeodomain-like_sf"/>
</dbReference>
<dbReference type="SMART" id="SM00717">
    <property type="entry name" value="SANT"/>
    <property type="match status" value="2"/>
</dbReference>
<dbReference type="Pfam" id="PF13921">
    <property type="entry name" value="Myb_DNA-bind_6"/>
    <property type="match status" value="1"/>
</dbReference>
<dbReference type="PANTHER" id="PTHR46621:SF1">
    <property type="entry name" value="SNRNA-ACTIVATING PROTEIN COMPLEX SUBUNIT 4"/>
    <property type="match status" value="1"/>
</dbReference>
<evidence type="ECO:0000256" key="5">
    <source>
        <dbReference type="SAM" id="MobiDB-lite"/>
    </source>
</evidence>
<feature type="region of interest" description="Disordered" evidence="5">
    <location>
        <begin position="110"/>
        <end position="141"/>
    </location>
</feature>
<dbReference type="EMBL" id="JAPFFF010000002">
    <property type="protein sequence ID" value="KAK8897132.1"/>
    <property type="molecule type" value="Genomic_DNA"/>
</dbReference>
<evidence type="ECO:0000256" key="2">
    <source>
        <dbReference type="ARBA" id="ARBA00023125"/>
    </source>
</evidence>
<evidence type="ECO:0008006" key="10">
    <source>
        <dbReference type="Google" id="ProtNLM"/>
    </source>
</evidence>
<keyword evidence="1" id="KW-0805">Transcription regulation</keyword>
<dbReference type="PANTHER" id="PTHR46621">
    <property type="entry name" value="SNRNA-ACTIVATING PROTEIN COMPLEX SUBUNIT 4"/>
    <property type="match status" value="1"/>
</dbReference>
<comment type="caution">
    <text evidence="8">The sequence shown here is derived from an EMBL/GenBank/DDBJ whole genome shotgun (WGS) entry which is preliminary data.</text>
</comment>
<name>A0ABR2L1P9_9EUKA</name>
<dbReference type="PROSITE" id="PS51294">
    <property type="entry name" value="HTH_MYB"/>
    <property type="match status" value="2"/>
</dbReference>
<proteinExistence type="predicted"/>
<evidence type="ECO:0000313" key="8">
    <source>
        <dbReference type="EMBL" id="KAK8897132.1"/>
    </source>
</evidence>
<evidence type="ECO:0000259" key="6">
    <source>
        <dbReference type="PROSITE" id="PS50090"/>
    </source>
</evidence>
<feature type="domain" description="Myb-like" evidence="6">
    <location>
        <begin position="6"/>
        <end position="58"/>
    </location>
</feature>
<accession>A0ABR2L1P9</accession>
<feature type="domain" description="Myb-like" evidence="6">
    <location>
        <begin position="59"/>
        <end position="109"/>
    </location>
</feature>